<protein>
    <recommendedName>
        <fullName evidence="2">CSD domain-containing protein</fullName>
    </recommendedName>
</protein>
<dbReference type="SUPFAM" id="SSF50249">
    <property type="entry name" value="Nucleic acid-binding proteins"/>
    <property type="match status" value="1"/>
</dbReference>
<comment type="caution">
    <text evidence="3">The sequence shown here is derived from an EMBL/GenBank/DDBJ whole genome shotgun (WGS) entry which is preliminary data.</text>
</comment>
<dbReference type="RefSeq" id="WP_067552861.1">
    <property type="nucleotide sequence ID" value="NZ_LPXN01000042.1"/>
</dbReference>
<dbReference type="PRINTS" id="PR00050">
    <property type="entry name" value="COLDSHOCK"/>
</dbReference>
<feature type="compositionally biased region" description="Gly residues" evidence="1">
    <location>
        <begin position="119"/>
        <end position="190"/>
    </location>
</feature>
<feature type="compositionally biased region" description="Basic and acidic residues" evidence="1">
    <location>
        <begin position="94"/>
        <end position="118"/>
    </location>
</feature>
<dbReference type="InterPro" id="IPR011129">
    <property type="entry name" value="CSD"/>
</dbReference>
<name>A0A154WFK4_9PROT</name>
<feature type="compositionally biased region" description="Basic and acidic residues" evidence="1">
    <location>
        <begin position="197"/>
        <end position="218"/>
    </location>
</feature>
<evidence type="ECO:0000313" key="4">
    <source>
        <dbReference type="Proteomes" id="UP000076400"/>
    </source>
</evidence>
<dbReference type="STRING" id="580166.AUP43_17030"/>
<dbReference type="InterPro" id="IPR002059">
    <property type="entry name" value="CSP_DNA-bd"/>
</dbReference>
<organism evidence="3 4">
    <name type="scientific">Oceanibaculum pacificum</name>
    <dbReference type="NCBI Taxonomy" id="580166"/>
    <lineage>
        <taxon>Bacteria</taxon>
        <taxon>Pseudomonadati</taxon>
        <taxon>Pseudomonadota</taxon>
        <taxon>Alphaproteobacteria</taxon>
        <taxon>Rhodospirillales</taxon>
        <taxon>Oceanibaculaceae</taxon>
        <taxon>Oceanibaculum</taxon>
    </lineage>
</organism>
<dbReference type="EMBL" id="LPXN01000042">
    <property type="protein sequence ID" value="KZD12245.1"/>
    <property type="molecule type" value="Genomic_DNA"/>
</dbReference>
<dbReference type="PANTHER" id="PTHR11544">
    <property type="entry name" value="COLD SHOCK DOMAIN CONTAINING PROTEINS"/>
    <property type="match status" value="1"/>
</dbReference>
<feature type="region of interest" description="Disordered" evidence="1">
    <location>
        <begin position="81"/>
        <end position="218"/>
    </location>
</feature>
<dbReference type="CDD" id="cd04458">
    <property type="entry name" value="CSP_CDS"/>
    <property type="match status" value="1"/>
</dbReference>
<reference evidence="3 4" key="1">
    <citation type="submission" date="2015-12" db="EMBL/GenBank/DDBJ databases">
        <title>Genome sequence of Oceanibaculum pacificum MCCC 1A02656.</title>
        <authorList>
            <person name="Lu L."/>
            <person name="Lai Q."/>
            <person name="Shao Z."/>
            <person name="Qian P."/>
        </authorList>
    </citation>
    <scope>NUCLEOTIDE SEQUENCE [LARGE SCALE GENOMIC DNA]</scope>
    <source>
        <strain evidence="3 4">MCCC 1A02656</strain>
    </source>
</reference>
<keyword evidence="4" id="KW-1185">Reference proteome</keyword>
<dbReference type="Proteomes" id="UP000076400">
    <property type="component" value="Unassembled WGS sequence"/>
</dbReference>
<dbReference type="AlphaFoldDB" id="A0A154WFK4"/>
<dbReference type="GO" id="GO:0003676">
    <property type="term" value="F:nucleic acid binding"/>
    <property type="evidence" value="ECO:0007669"/>
    <property type="project" value="InterPro"/>
</dbReference>
<dbReference type="SMART" id="SM00357">
    <property type="entry name" value="CSP"/>
    <property type="match status" value="1"/>
</dbReference>
<dbReference type="GO" id="GO:0005829">
    <property type="term" value="C:cytosol"/>
    <property type="evidence" value="ECO:0007669"/>
    <property type="project" value="UniProtKB-ARBA"/>
</dbReference>
<dbReference type="Gene3D" id="2.40.50.140">
    <property type="entry name" value="Nucleic acid-binding proteins"/>
    <property type="match status" value="1"/>
</dbReference>
<evidence type="ECO:0000313" key="3">
    <source>
        <dbReference type="EMBL" id="KZD12245.1"/>
    </source>
</evidence>
<dbReference type="Pfam" id="PF00313">
    <property type="entry name" value="CSD"/>
    <property type="match status" value="1"/>
</dbReference>
<gene>
    <name evidence="3" type="ORF">AUP43_17030</name>
</gene>
<evidence type="ECO:0000259" key="2">
    <source>
        <dbReference type="PROSITE" id="PS51857"/>
    </source>
</evidence>
<proteinExistence type="predicted"/>
<feature type="domain" description="CSD" evidence="2">
    <location>
        <begin position="12"/>
        <end position="78"/>
    </location>
</feature>
<accession>A0A154WFK4</accession>
<sequence>MSDYNSGGDGPTINGSVKWFSAEKGYGFVAPADGSPDVFLHISALKRANFEDAPKGSTIVCQVQQGQKGRQVSQVLELDLSTADPTAPRGGGGFEDRPRGGFGDRPRNNFGDRPRGGDRFGGGGERFGGGGNDRGGYAGGGDRFGGGGERFGGGGNDRGGYAGGGDRFGGDRGGFGGGDRFGGGGGGDRGGFNDRSGFGERTDRRDFERRGSRRRYED</sequence>
<dbReference type="InterPro" id="IPR050181">
    <property type="entry name" value="Cold_shock_domain"/>
</dbReference>
<dbReference type="OrthoDB" id="9791685at2"/>
<evidence type="ECO:0000256" key="1">
    <source>
        <dbReference type="SAM" id="MobiDB-lite"/>
    </source>
</evidence>
<dbReference type="PROSITE" id="PS51857">
    <property type="entry name" value="CSD_2"/>
    <property type="match status" value="1"/>
</dbReference>
<dbReference type="InterPro" id="IPR012340">
    <property type="entry name" value="NA-bd_OB-fold"/>
</dbReference>